<accession>A0A6C0IST4</accession>
<reference evidence="1" key="1">
    <citation type="journal article" date="2020" name="Nature">
        <title>Giant virus diversity and host interactions through global metagenomics.</title>
        <authorList>
            <person name="Schulz F."/>
            <person name="Roux S."/>
            <person name="Paez-Espino D."/>
            <person name="Jungbluth S."/>
            <person name="Walsh D.A."/>
            <person name="Denef V.J."/>
            <person name="McMahon K.D."/>
            <person name="Konstantinidis K.T."/>
            <person name="Eloe-Fadrosh E.A."/>
            <person name="Kyrpides N.C."/>
            <person name="Woyke T."/>
        </authorList>
    </citation>
    <scope>NUCLEOTIDE SEQUENCE</scope>
    <source>
        <strain evidence="1">GVMAG-M-3300024302-11</strain>
    </source>
</reference>
<evidence type="ECO:0000313" key="1">
    <source>
        <dbReference type="EMBL" id="QHT96301.1"/>
    </source>
</evidence>
<sequence length="120" mass="13871">MGFDLYALDPITDSEEHGYFRANVWYWRPLWAFVEYICEDTLDDFEKKAGYHNDGDTISKEKAEIIGNKLKISLADETFNKFKTDCDSSTTNTNTGYQCDYELTKQFSNFCLSSGGFKIH</sequence>
<dbReference type="EMBL" id="MN740255">
    <property type="protein sequence ID" value="QHT96301.1"/>
    <property type="molecule type" value="Genomic_DNA"/>
</dbReference>
<protein>
    <submittedName>
        <fullName evidence="1">Uncharacterized protein</fullName>
    </submittedName>
</protein>
<dbReference type="AlphaFoldDB" id="A0A6C0IST4"/>
<proteinExistence type="predicted"/>
<name>A0A6C0IST4_9ZZZZ</name>
<organism evidence="1">
    <name type="scientific">viral metagenome</name>
    <dbReference type="NCBI Taxonomy" id="1070528"/>
    <lineage>
        <taxon>unclassified sequences</taxon>
        <taxon>metagenomes</taxon>
        <taxon>organismal metagenomes</taxon>
    </lineage>
</organism>